<organism evidence="2 3">
    <name type="scientific">Aplosporella prunicola CBS 121167</name>
    <dbReference type="NCBI Taxonomy" id="1176127"/>
    <lineage>
        <taxon>Eukaryota</taxon>
        <taxon>Fungi</taxon>
        <taxon>Dikarya</taxon>
        <taxon>Ascomycota</taxon>
        <taxon>Pezizomycotina</taxon>
        <taxon>Dothideomycetes</taxon>
        <taxon>Dothideomycetes incertae sedis</taxon>
        <taxon>Botryosphaeriales</taxon>
        <taxon>Aplosporellaceae</taxon>
        <taxon>Aplosporella</taxon>
    </lineage>
</organism>
<dbReference type="EMBL" id="ML995476">
    <property type="protein sequence ID" value="KAF2146008.1"/>
    <property type="molecule type" value="Genomic_DNA"/>
</dbReference>
<feature type="region of interest" description="Disordered" evidence="1">
    <location>
        <begin position="125"/>
        <end position="171"/>
    </location>
</feature>
<reference evidence="2" key="1">
    <citation type="journal article" date="2020" name="Stud. Mycol.">
        <title>101 Dothideomycetes genomes: a test case for predicting lifestyles and emergence of pathogens.</title>
        <authorList>
            <person name="Haridas S."/>
            <person name="Albert R."/>
            <person name="Binder M."/>
            <person name="Bloem J."/>
            <person name="Labutti K."/>
            <person name="Salamov A."/>
            <person name="Andreopoulos B."/>
            <person name="Baker S."/>
            <person name="Barry K."/>
            <person name="Bills G."/>
            <person name="Bluhm B."/>
            <person name="Cannon C."/>
            <person name="Castanera R."/>
            <person name="Culley D."/>
            <person name="Daum C."/>
            <person name="Ezra D."/>
            <person name="Gonzalez J."/>
            <person name="Henrissat B."/>
            <person name="Kuo A."/>
            <person name="Liang C."/>
            <person name="Lipzen A."/>
            <person name="Lutzoni F."/>
            <person name="Magnuson J."/>
            <person name="Mondo S."/>
            <person name="Nolan M."/>
            <person name="Ohm R."/>
            <person name="Pangilinan J."/>
            <person name="Park H.-J."/>
            <person name="Ramirez L."/>
            <person name="Alfaro M."/>
            <person name="Sun H."/>
            <person name="Tritt A."/>
            <person name="Yoshinaga Y."/>
            <person name="Zwiers L.-H."/>
            <person name="Turgeon B."/>
            <person name="Goodwin S."/>
            <person name="Spatafora J."/>
            <person name="Crous P."/>
            <person name="Grigoriev I."/>
        </authorList>
    </citation>
    <scope>NUCLEOTIDE SEQUENCE</scope>
    <source>
        <strain evidence="2">CBS 121167</strain>
    </source>
</reference>
<proteinExistence type="predicted"/>
<evidence type="ECO:0000313" key="2">
    <source>
        <dbReference type="EMBL" id="KAF2146008.1"/>
    </source>
</evidence>
<name>A0A6A6BQI1_9PEZI</name>
<dbReference type="AlphaFoldDB" id="A0A6A6BQI1"/>
<feature type="compositionally biased region" description="Pro residues" evidence="1">
    <location>
        <begin position="132"/>
        <end position="145"/>
    </location>
</feature>
<dbReference type="GeneID" id="54292448"/>
<evidence type="ECO:0000256" key="1">
    <source>
        <dbReference type="SAM" id="MobiDB-lite"/>
    </source>
</evidence>
<protein>
    <submittedName>
        <fullName evidence="2">Uncharacterized protein</fullName>
    </submittedName>
</protein>
<accession>A0A6A6BQI1</accession>
<evidence type="ECO:0000313" key="3">
    <source>
        <dbReference type="Proteomes" id="UP000799438"/>
    </source>
</evidence>
<dbReference type="Proteomes" id="UP000799438">
    <property type="component" value="Unassembled WGS sequence"/>
</dbReference>
<dbReference type="RefSeq" id="XP_033401720.1">
    <property type="nucleotide sequence ID" value="XM_033534956.1"/>
</dbReference>
<sequence length="234" mass="26049">MCSRTQAGKHLAFLSWTIRHQRFQQHVDSLVYAQFQGGFIPTRAALELTAAVRRALVTVAPSRASSSSHASTLRIQLHSQPEHRGATVTQTDLAARVIHQQAGQHPAAHLPKTLCSFFHPRARRTGFRPSAPSHPPPSISPPPVSRPIYKTRRSHSTSPKTPPQLRTLDTLHIPTPPPPLFFTLTHLQTPHNGLLRSSRSWLLQLYVKPFPSTPSAVYPTHFACRTKAARKISH</sequence>
<gene>
    <name evidence="2" type="ORF">K452DRAFT_104566</name>
</gene>
<keyword evidence="3" id="KW-1185">Reference proteome</keyword>